<dbReference type="RefSeq" id="WP_156015068.1">
    <property type="nucleotide sequence ID" value="NZ_AP031374.1"/>
</dbReference>
<name>A0A650CII1_SULOH</name>
<evidence type="ECO:0000313" key="2">
    <source>
        <dbReference type="EMBL" id="QGR17586.1"/>
    </source>
</evidence>
<gene>
    <name evidence="2" type="ORF">D1869_10605</name>
    <name evidence="1" type="ORF">HNQ62_002354</name>
</gene>
<dbReference type="Proteomes" id="UP000582213">
    <property type="component" value="Unassembled WGS sequence"/>
</dbReference>
<dbReference type="PIRSF" id="PIRSF032762">
    <property type="entry name" value="UCP032762"/>
    <property type="match status" value="1"/>
</dbReference>
<dbReference type="EMBL" id="JACHFY010000018">
    <property type="protein sequence ID" value="MBB5254580.1"/>
    <property type="molecule type" value="Genomic_DNA"/>
</dbReference>
<evidence type="ECO:0000313" key="3">
    <source>
        <dbReference type="Proteomes" id="UP000427373"/>
    </source>
</evidence>
<dbReference type="Proteomes" id="UP000427373">
    <property type="component" value="Chromosome"/>
</dbReference>
<dbReference type="AlphaFoldDB" id="A0A650CII1"/>
<dbReference type="EMBL" id="CP045484">
    <property type="protein sequence ID" value="QGR17586.1"/>
    <property type="molecule type" value="Genomic_DNA"/>
</dbReference>
<proteinExistence type="predicted"/>
<dbReference type="OrthoDB" id="42118at2157"/>
<accession>A0A650CII1</accession>
<reference evidence="1 4" key="2">
    <citation type="submission" date="2020-08" db="EMBL/GenBank/DDBJ databases">
        <title>Genomic Encyclopedia of Type Strains, Phase IV (KMG-IV): sequencing the most valuable type-strain genomes for metagenomic binning, comparative biology and taxonomic classification.</title>
        <authorList>
            <person name="Goeker M."/>
        </authorList>
    </citation>
    <scope>NUCLEOTIDE SEQUENCE [LARGE SCALE GENOMIC DNA]</scope>
    <source>
        <strain evidence="1 4">DSM 12421</strain>
    </source>
</reference>
<dbReference type="InterPro" id="IPR012440">
    <property type="entry name" value="DUF1641"/>
</dbReference>
<dbReference type="KEGG" id="soh:D1869_10605"/>
<dbReference type="InterPro" id="IPR017007">
    <property type="entry name" value="UCP032762"/>
</dbReference>
<dbReference type="Pfam" id="PF07849">
    <property type="entry name" value="DUF1641"/>
    <property type="match status" value="1"/>
</dbReference>
<keyword evidence="3" id="KW-1185">Reference proteome</keyword>
<evidence type="ECO:0000313" key="1">
    <source>
        <dbReference type="EMBL" id="MBB5254580.1"/>
    </source>
</evidence>
<dbReference type="GeneID" id="95644820"/>
<evidence type="ECO:0000313" key="4">
    <source>
        <dbReference type="Proteomes" id="UP000582213"/>
    </source>
</evidence>
<organism evidence="2 3">
    <name type="scientific">Sulfurisphaera ohwakuensis</name>
    <dbReference type="NCBI Taxonomy" id="69656"/>
    <lineage>
        <taxon>Archaea</taxon>
        <taxon>Thermoproteota</taxon>
        <taxon>Thermoprotei</taxon>
        <taxon>Sulfolobales</taxon>
        <taxon>Sulfolobaceae</taxon>
        <taxon>Sulfurisphaera</taxon>
    </lineage>
</organism>
<protein>
    <submittedName>
        <fullName evidence="2">DUF1641 domain-containing protein</fullName>
    </submittedName>
    <submittedName>
        <fullName evidence="1">Uncharacterized protein YjgD (DUF1641 family)</fullName>
    </submittedName>
</protein>
<reference evidence="2 3" key="1">
    <citation type="submission" date="2019-10" db="EMBL/GenBank/DDBJ databases">
        <title>Genome Sequences from Six Type Strain Members of the Archaeal Family Sulfolobaceae: Acidianus ambivalens, Acidianus infernus, Metallosphaera prunae, Stygiolobus azoricus, Sulfolobus metallicus, and Sulfurisphaera ohwakuensis.</title>
        <authorList>
            <person name="Counts J.A."/>
            <person name="Kelly R.M."/>
        </authorList>
    </citation>
    <scope>NUCLEOTIDE SEQUENCE [LARGE SCALE GENOMIC DNA]</scope>
    <source>
        <strain evidence="2 3">TA-1</strain>
    </source>
</reference>
<sequence length="450" mass="49549">MSQTVTDPLEKLTSPENIQRLSKLVDSLPTIEKLMDKLGELDKKGELDQLIALTDQAISLIDAVQKADLINALISFGMDQITKIQAIWPLIEKLTSDRALNLIQSLDLDSLLTATEKSLPLLQKLTSDKALKVIESLDIDSLLGATEKLTPILQKLTSDKALKLLEQIDIDNLLDTTEKMIPLLNKIANMTAEMQKRGQLDMLINLMQQSIDLLDAVQKADLINALISFGMDQITKIQAIWPLIEKLTSDRAVSLLQSLDIDSLLNATERLMPLLQKLTSDKALKVIESLDIDSLLGATEKLTPILQKLTSDKALKLLEQIDIDSTLNALLALTPLLKQLTSEKTVKLLSQVDMTSMLTLLERMAELQKAGVLDKLMKVFEVLGDPQLIDGLVMITQKMGIALKMWINDLPSVKPVGTFGLVGALGNKDTSYAMGALLKFAEDLGKALKQ</sequence>